<dbReference type="GO" id="GO:0003677">
    <property type="term" value="F:DNA binding"/>
    <property type="evidence" value="ECO:0007669"/>
    <property type="project" value="UniProtKB-KW"/>
</dbReference>
<organism evidence="5 6">
    <name type="scientific">Actinocorallia herbida</name>
    <dbReference type="NCBI Taxonomy" id="58109"/>
    <lineage>
        <taxon>Bacteria</taxon>
        <taxon>Bacillati</taxon>
        <taxon>Actinomycetota</taxon>
        <taxon>Actinomycetes</taxon>
        <taxon>Streptosporangiales</taxon>
        <taxon>Thermomonosporaceae</taxon>
        <taxon>Actinocorallia</taxon>
    </lineage>
</organism>
<accession>A0A3N1CYF9</accession>
<dbReference type="EMBL" id="RJKE01000001">
    <property type="protein sequence ID" value="ROO86324.1"/>
    <property type="molecule type" value="Genomic_DNA"/>
</dbReference>
<comment type="similarity">
    <text evidence="1">Belongs to the BlaI transcriptional regulatory family.</text>
</comment>
<comment type="caution">
    <text evidence="5">The sequence shown here is derived from an EMBL/GenBank/DDBJ whole genome shotgun (WGS) entry which is preliminary data.</text>
</comment>
<name>A0A3N1CYF9_9ACTN</name>
<evidence type="ECO:0000256" key="1">
    <source>
        <dbReference type="ARBA" id="ARBA00011046"/>
    </source>
</evidence>
<dbReference type="AlphaFoldDB" id="A0A3N1CYF9"/>
<dbReference type="GO" id="GO:0045892">
    <property type="term" value="P:negative regulation of DNA-templated transcription"/>
    <property type="evidence" value="ECO:0007669"/>
    <property type="project" value="InterPro"/>
</dbReference>
<evidence type="ECO:0000313" key="5">
    <source>
        <dbReference type="EMBL" id="ROO86324.1"/>
    </source>
</evidence>
<dbReference type="Pfam" id="PF03965">
    <property type="entry name" value="Penicillinase_R"/>
    <property type="match status" value="1"/>
</dbReference>
<sequence length="153" mass="17325">MEIGNPERSNQENRRGTLLRSDVVREVRMGGAKRAPGDLEREITAALHAADRALTPREVRSALGESLAYTTVLTILVRLEGKGVLERERRGRAFAYRPVADDPGLAVRRMHQLLDERPDREVVLTRFLGSLSDDDEQLLRRMLHDLDTEDPDT</sequence>
<dbReference type="InterPro" id="IPR036390">
    <property type="entry name" value="WH_DNA-bd_sf"/>
</dbReference>
<keyword evidence="3" id="KW-0238">DNA-binding</keyword>
<reference evidence="5 6" key="1">
    <citation type="submission" date="2018-11" db="EMBL/GenBank/DDBJ databases">
        <title>Sequencing the genomes of 1000 actinobacteria strains.</title>
        <authorList>
            <person name="Klenk H.-P."/>
        </authorList>
    </citation>
    <scope>NUCLEOTIDE SEQUENCE [LARGE SCALE GENOMIC DNA]</scope>
    <source>
        <strain evidence="5 6">DSM 44254</strain>
    </source>
</reference>
<dbReference type="Proteomes" id="UP000272400">
    <property type="component" value="Unassembled WGS sequence"/>
</dbReference>
<evidence type="ECO:0000313" key="6">
    <source>
        <dbReference type="Proteomes" id="UP000272400"/>
    </source>
</evidence>
<evidence type="ECO:0000256" key="2">
    <source>
        <dbReference type="ARBA" id="ARBA00023015"/>
    </source>
</evidence>
<dbReference type="SUPFAM" id="SSF46785">
    <property type="entry name" value="Winged helix' DNA-binding domain"/>
    <property type="match status" value="1"/>
</dbReference>
<evidence type="ECO:0000256" key="4">
    <source>
        <dbReference type="ARBA" id="ARBA00023163"/>
    </source>
</evidence>
<protein>
    <submittedName>
        <fullName evidence="5">Putative transcriptional regulator</fullName>
    </submittedName>
</protein>
<keyword evidence="4" id="KW-0804">Transcription</keyword>
<gene>
    <name evidence="5" type="ORF">EDD29_3888</name>
</gene>
<dbReference type="Gene3D" id="1.10.10.10">
    <property type="entry name" value="Winged helix-like DNA-binding domain superfamily/Winged helix DNA-binding domain"/>
    <property type="match status" value="1"/>
</dbReference>
<evidence type="ECO:0000256" key="3">
    <source>
        <dbReference type="ARBA" id="ARBA00023125"/>
    </source>
</evidence>
<dbReference type="InterPro" id="IPR005650">
    <property type="entry name" value="BlaI_family"/>
</dbReference>
<keyword evidence="2" id="KW-0805">Transcription regulation</keyword>
<proteinExistence type="inferred from homology"/>
<dbReference type="InterPro" id="IPR036388">
    <property type="entry name" value="WH-like_DNA-bd_sf"/>
</dbReference>
<keyword evidence="6" id="KW-1185">Reference proteome</keyword>